<evidence type="ECO:0000313" key="2">
    <source>
        <dbReference type="EMBL" id="KIP11195.1"/>
    </source>
</evidence>
<protein>
    <recommendedName>
        <fullName evidence="4">Carboxylic ester hydrolase</fullName>
    </recommendedName>
</protein>
<evidence type="ECO:0000313" key="3">
    <source>
        <dbReference type="Proteomes" id="UP000053257"/>
    </source>
</evidence>
<proteinExistence type="predicted"/>
<name>A0A0C3SEZ5_PHLG1</name>
<keyword evidence="1" id="KW-0732">Signal</keyword>
<evidence type="ECO:0000256" key="1">
    <source>
        <dbReference type="SAM" id="SignalP"/>
    </source>
</evidence>
<dbReference type="HOGENOM" id="CLU_066064_0_1_1"/>
<feature type="signal peptide" evidence="1">
    <location>
        <begin position="1"/>
        <end position="23"/>
    </location>
</feature>
<organism evidence="2 3">
    <name type="scientific">Phlebiopsis gigantea (strain 11061_1 CR5-6)</name>
    <name type="common">White-rot fungus</name>
    <name type="synonym">Peniophora gigantea</name>
    <dbReference type="NCBI Taxonomy" id="745531"/>
    <lineage>
        <taxon>Eukaryota</taxon>
        <taxon>Fungi</taxon>
        <taxon>Dikarya</taxon>
        <taxon>Basidiomycota</taxon>
        <taxon>Agaricomycotina</taxon>
        <taxon>Agaricomycetes</taxon>
        <taxon>Polyporales</taxon>
        <taxon>Phanerochaetaceae</taxon>
        <taxon>Phlebiopsis</taxon>
    </lineage>
</organism>
<dbReference type="AlphaFoldDB" id="A0A0C3SEZ5"/>
<dbReference type="Proteomes" id="UP000053257">
    <property type="component" value="Unassembled WGS sequence"/>
</dbReference>
<gene>
    <name evidence="2" type="ORF">PHLGIDRAFT_33538</name>
</gene>
<reference evidence="2 3" key="1">
    <citation type="journal article" date="2014" name="PLoS Genet.">
        <title>Analysis of the Phlebiopsis gigantea genome, transcriptome and secretome provides insight into its pioneer colonization strategies of wood.</title>
        <authorList>
            <person name="Hori C."/>
            <person name="Ishida T."/>
            <person name="Igarashi K."/>
            <person name="Samejima M."/>
            <person name="Suzuki H."/>
            <person name="Master E."/>
            <person name="Ferreira P."/>
            <person name="Ruiz-Duenas F.J."/>
            <person name="Held B."/>
            <person name="Canessa P."/>
            <person name="Larrondo L.F."/>
            <person name="Schmoll M."/>
            <person name="Druzhinina I.S."/>
            <person name="Kubicek C.P."/>
            <person name="Gaskell J.A."/>
            <person name="Kersten P."/>
            <person name="St John F."/>
            <person name="Glasner J."/>
            <person name="Sabat G."/>
            <person name="Splinter BonDurant S."/>
            <person name="Syed K."/>
            <person name="Yadav J."/>
            <person name="Mgbeahuruike A.C."/>
            <person name="Kovalchuk A."/>
            <person name="Asiegbu F.O."/>
            <person name="Lackner G."/>
            <person name="Hoffmeister D."/>
            <person name="Rencoret J."/>
            <person name="Gutierrez A."/>
            <person name="Sun H."/>
            <person name="Lindquist E."/>
            <person name="Barry K."/>
            <person name="Riley R."/>
            <person name="Grigoriev I.V."/>
            <person name="Henrissat B."/>
            <person name="Kues U."/>
            <person name="Berka R.M."/>
            <person name="Martinez A.T."/>
            <person name="Covert S.F."/>
            <person name="Blanchette R.A."/>
            <person name="Cullen D."/>
        </authorList>
    </citation>
    <scope>NUCLEOTIDE SEQUENCE [LARGE SCALE GENOMIC DNA]</scope>
    <source>
        <strain evidence="2 3">11061_1 CR5-6</strain>
    </source>
</reference>
<keyword evidence="3" id="KW-1185">Reference proteome</keyword>
<evidence type="ECO:0008006" key="4">
    <source>
        <dbReference type="Google" id="ProtNLM"/>
    </source>
</evidence>
<dbReference type="OrthoDB" id="4584900at2759"/>
<dbReference type="STRING" id="745531.A0A0C3SEZ5"/>
<dbReference type="EMBL" id="KN840448">
    <property type="protein sequence ID" value="KIP11195.1"/>
    <property type="molecule type" value="Genomic_DNA"/>
</dbReference>
<sequence>MQPFARIFTLAALSAFLATGALAAPSPAPSPELTRRQAEIPNVVPFAPTPVKTLKKRHMTNGQRLARGLPLNPPMRRDGRLVARTSPTPVVDAAGAAPTPVNGASCSPRSGLIEITSTDGSITGYLADITTRFGQYGFSPNKTDAIEVQVHCDGNRFDITTLNTTAPYGYIGGVTGLSSISNDLLPGSSNYAYFAGVTPTTPGAAPCSQDSSFSHVTSIANTVESAIWSMDESTALLTPHWVNTDSSEVPTYIAFYKALNLLYFTGDIQEFAGVIGEAIHEVNFTLVSA</sequence>
<feature type="chain" id="PRO_5002170065" description="Carboxylic ester hydrolase" evidence="1">
    <location>
        <begin position="24"/>
        <end position="289"/>
    </location>
</feature>
<accession>A0A0C3SEZ5</accession>